<reference evidence="1" key="2">
    <citation type="submission" date="2021-09" db="EMBL/GenBank/DDBJ databases">
        <authorList>
            <person name="Gilroy R."/>
        </authorList>
    </citation>
    <scope>NUCLEOTIDE SEQUENCE</scope>
    <source>
        <strain evidence="1">CHK193-16274</strain>
    </source>
</reference>
<accession>A0A921KKT5</accession>
<organism evidence="1 2">
    <name type="scientific">Thomasclavelia spiroformis</name>
    <dbReference type="NCBI Taxonomy" id="29348"/>
    <lineage>
        <taxon>Bacteria</taxon>
        <taxon>Bacillati</taxon>
        <taxon>Bacillota</taxon>
        <taxon>Erysipelotrichia</taxon>
        <taxon>Erysipelotrichales</taxon>
        <taxon>Coprobacillaceae</taxon>
        <taxon>Thomasclavelia</taxon>
    </lineage>
</organism>
<name>A0A921KKT5_9FIRM</name>
<comment type="caution">
    <text evidence="1">The sequence shown here is derived from an EMBL/GenBank/DDBJ whole genome shotgun (WGS) entry which is preliminary data.</text>
</comment>
<protein>
    <submittedName>
        <fullName evidence="1">Uncharacterized protein</fullName>
    </submittedName>
</protein>
<dbReference type="AlphaFoldDB" id="A0A921KKT5"/>
<feature type="non-terminal residue" evidence="1">
    <location>
        <position position="1"/>
    </location>
</feature>
<evidence type="ECO:0000313" key="2">
    <source>
        <dbReference type="Proteomes" id="UP000749320"/>
    </source>
</evidence>
<gene>
    <name evidence="1" type="ORF">K8V91_05580</name>
</gene>
<evidence type="ECO:0000313" key="1">
    <source>
        <dbReference type="EMBL" id="HJF40377.1"/>
    </source>
</evidence>
<reference evidence="1" key="1">
    <citation type="journal article" date="2021" name="PeerJ">
        <title>Extensive microbial diversity within the chicken gut microbiome revealed by metagenomics and culture.</title>
        <authorList>
            <person name="Gilroy R."/>
            <person name="Ravi A."/>
            <person name="Getino M."/>
            <person name="Pursley I."/>
            <person name="Horton D.L."/>
            <person name="Alikhan N.F."/>
            <person name="Baker D."/>
            <person name="Gharbi K."/>
            <person name="Hall N."/>
            <person name="Watson M."/>
            <person name="Adriaenssens E.M."/>
            <person name="Foster-Nyarko E."/>
            <person name="Jarju S."/>
            <person name="Secka A."/>
            <person name="Antonio M."/>
            <person name="Oren A."/>
            <person name="Chaudhuri R.R."/>
            <person name="La Ragione R."/>
            <person name="Hildebrand F."/>
            <person name="Pallen M.J."/>
        </authorList>
    </citation>
    <scope>NUCLEOTIDE SEQUENCE</scope>
    <source>
        <strain evidence="1">CHK193-16274</strain>
    </source>
</reference>
<dbReference type="Proteomes" id="UP000749320">
    <property type="component" value="Unassembled WGS sequence"/>
</dbReference>
<sequence length="72" mass="8336">MDIHENMIKTLSPLKAMVQLILHHYKEMNSLFYLSGGNSINRQNFKNEFFWLIAKKVYTPFCPIVGISSLSS</sequence>
<proteinExistence type="predicted"/>
<dbReference type="EMBL" id="DYWV01000193">
    <property type="protein sequence ID" value="HJF40377.1"/>
    <property type="molecule type" value="Genomic_DNA"/>
</dbReference>